<dbReference type="GO" id="GO:0016567">
    <property type="term" value="P:protein ubiquitination"/>
    <property type="evidence" value="ECO:0007669"/>
    <property type="project" value="TreeGrafter"/>
</dbReference>
<sequence length="779" mass="82738">MPFAVSGGTIGAVFALTSWSLGVSVRRDLQALPPPMLRDVGHHLAAYLQNSTQTEPLIRDVNVALTAVLRSELSVFLLVQWLFSTYAVAAIVTVGLFLGQLTPRESSRLTERLVKFIIFKVIFCSALIVPDIYEIALWLAWFAMIGFMRVFMGAARDRLETLNVSPSASTYAHMRALALVLLILGHDLVGAAALASSLSHMSTTKALLCAFDMAVVAVEGIKVLLHYVVHAVDHHMATREFADADANGAPAADAATAAAAAAAVPARMGWESWEGKGAVLYYTELVADVLVQAMTLAHYLHVWFLHGLSFQLIDAILFLDIRSIAMSMAKRLRGYLNYRHVTHSLRHAFPDAAPGAADDACTICMDRMLVAKQLPCGHLFHLSCLRAWLQQSGAESFACPLCRTPLLQVQPSDLLASSHAPLAAALLRVYLAVMRAASVVYLDMLVLLLLGLPLSYARSWRGGDEADNSAGGGGATVIAAAARRAAERERDRQVERIGENDHPSPADVAQALEARGRAIHGPPLPSTWRTRLWSRLFESTAPDAAAVAWAAAAAAPPESSEDFDSDAEGVSDEEAQACREAVPKTKAAGTAGAARRTAPRRRREGGLVQQQPERAGSGEAAGPSSAAGLLPLSPPPYCELETWSDTSVHAAASAVAHTIRSSLGMGVRGRGGAVAGHEPGDGDEVESPYRRSNCRPPRPRGRGPSARRGGRVRLADVPEAGCPDAGGAMSVHGAEGVLGGVPSEGASGARRPRRQALDAAPLGRGQHARRARNGSADDQ</sequence>
<evidence type="ECO:0000259" key="14">
    <source>
        <dbReference type="PROSITE" id="PS50089"/>
    </source>
</evidence>
<keyword evidence="8" id="KW-0862">Zinc</keyword>
<dbReference type="Pfam" id="PF13639">
    <property type="entry name" value="zf-RING_2"/>
    <property type="match status" value="1"/>
</dbReference>
<dbReference type="GO" id="GO:0008270">
    <property type="term" value="F:zinc ion binding"/>
    <property type="evidence" value="ECO:0007669"/>
    <property type="project" value="UniProtKB-KW"/>
</dbReference>
<dbReference type="AlphaFoldDB" id="A0A7R9W0Y7"/>
<comment type="subcellular location">
    <subcellularLocation>
        <location evidence="1">Membrane</location>
        <topology evidence="1">Multi-pass membrane protein</topology>
    </subcellularLocation>
</comment>
<organism evidence="15">
    <name type="scientific">Chlamydomonas euryale</name>
    <dbReference type="NCBI Taxonomy" id="1486919"/>
    <lineage>
        <taxon>Eukaryota</taxon>
        <taxon>Viridiplantae</taxon>
        <taxon>Chlorophyta</taxon>
        <taxon>core chlorophytes</taxon>
        <taxon>Chlorophyceae</taxon>
        <taxon>CS clade</taxon>
        <taxon>Chlamydomonadales</taxon>
        <taxon>Chlamydomonadaceae</taxon>
        <taxon>Chlamydomonas</taxon>
    </lineage>
</organism>
<dbReference type="GO" id="GO:0000151">
    <property type="term" value="C:ubiquitin ligase complex"/>
    <property type="evidence" value="ECO:0007669"/>
    <property type="project" value="TreeGrafter"/>
</dbReference>
<keyword evidence="4 13" id="KW-0812">Transmembrane</keyword>
<evidence type="ECO:0000256" key="11">
    <source>
        <dbReference type="PROSITE-ProRule" id="PRU00175"/>
    </source>
</evidence>
<dbReference type="EMBL" id="HBEC01044729">
    <property type="protein sequence ID" value="CAD8310785.1"/>
    <property type="molecule type" value="Transcribed_RNA"/>
</dbReference>
<dbReference type="PANTHER" id="PTHR15067:SF4">
    <property type="entry name" value="E3 UBIQUITIN-PROTEIN LIGASE RNF8"/>
    <property type="match status" value="1"/>
</dbReference>
<feature type="compositionally biased region" description="Acidic residues" evidence="12">
    <location>
        <begin position="559"/>
        <end position="575"/>
    </location>
</feature>
<evidence type="ECO:0000256" key="7">
    <source>
        <dbReference type="ARBA" id="ARBA00022786"/>
    </source>
</evidence>
<dbReference type="Gene3D" id="3.30.40.10">
    <property type="entry name" value="Zinc/RING finger domain, C3HC4 (zinc finger)"/>
    <property type="match status" value="1"/>
</dbReference>
<keyword evidence="10 13" id="KW-0472">Membrane</keyword>
<keyword evidence="7" id="KW-0833">Ubl conjugation pathway</keyword>
<name>A0A7R9W0Y7_9CHLO</name>
<evidence type="ECO:0000256" key="10">
    <source>
        <dbReference type="ARBA" id="ARBA00023136"/>
    </source>
</evidence>
<keyword evidence="6 11" id="KW-0863">Zinc-finger</keyword>
<evidence type="ECO:0000256" key="9">
    <source>
        <dbReference type="ARBA" id="ARBA00022989"/>
    </source>
</evidence>
<keyword evidence="3" id="KW-0808">Transferase</keyword>
<evidence type="ECO:0000256" key="2">
    <source>
        <dbReference type="ARBA" id="ARBA00004906"/>
    </source>
</evidence>
<dbReference type="InterPro" id="IPR001841">
    <property type="entry name" value="Znf_RING"/>
</dbReference>
<reference evidence="15" key="1">
    <citation type="submission" date="2021-01" db="EMBL/GenBank/DDBJ databases">
        <authorList>
            <person name="Corre E."/>
            <person name="Pelletier E."/>
            <person name="Niang G."/>
            <person name="Scheremetjew M."/>
            <person name="Finn R."/>
            <person name="Kale V."/>
            <person name="Holt S."/>
            <person name="Cochrane G."/>
            <person name="Meng A."/>
            <person name="Brown T."/>
            <person name="Cohen L."/>
        </authorList>
    </citation>
    <scope>NUCLEOTIDE SEQUENCE</scope>
    <source>
        <strain evidence="15">CCMP219</strain>
    </source>
</reference>
<evidence type="ECO:0000256" key="1">
    <source>
        <dbReference type="ARBA" id="ARBA00004141"/>
    </source>
</evidence>
<feature type="region of interest" description="Disordered" evidence="12">
    <location>
        <begin position="549"/>
        <end position="632"/>
    </location>
</feature>
<feature type="transmembrane region" description="Helical" evidence="13">
    <location>
        <begin position="113"/>
        <end position="129"/>
    </location>
</feature>
<evidence type="ECO:0000256" key="8">
    <source>
        <dbReference type="ARBA" id="ARBA00022833"/>
    </source>
</evidence>
<dbReference type="GO" id="GO:0005829">
    <property type="term" value="C:cytosol"/>
    <property type="evidence" value="ECO:0007669"/>
    <property type="project" value="TreeGrafter"/>
</dbReference>
<dbReference type="PANTHER" id="PTHR15067">
    <property type="entry name" value="E3 UBIQUITIN-PROTEIN LIGASE RNF8"/>
    <property type="match status" value="1"/>
</dbReference>
<dbReference type="GO" id="GO:0006511">
    <property type="term" value="P:ubiquitin-dependent protein catabolic process"/>
    <property type="evidence" value="ECO:0007669"/>
    <property type="project" value="TreeGrafter"/>
</dbReference>
<evidence type="ECO:0000256" key="13">
    <source>
        <dbReference type="SAM" id="Phobius"/>
    </source>
</evidence>
<dbReference type="Pfam" id="PF25563">
    <property type="entry name" value="TPR_SYVN1_N"/>
    <property type="match status" value="1"/>
</dbReference>
<feature type="transmembrane region" description="Helical" evidence="13">
    <location>
        <begin position="176"/>
        <end position="198"/>
    </location>
</feature>
<keyword evidence="9 13" id="KW-1133">Transmembrane helix</keyword>
<feature type="compositionally biased region" description="Low complexity" evidence="12">
    <location>
        <begin position="615"/>
        <end position="631"/>
    </location>
</feature>
<feature type="compositionally biased region" description="Low complexity" evidence="12">
    <location>
        <begin position="584"/>
        <end position="596"/>
    </location>
</feature>
<evidence type="ECO:0000256" key="5">
    <source>
        <dbReference type="ARBA" id="ARBA00022723"/>
    </source>
</evidence>
<dbReference type="PROSITE" id="PS50089">
    <property type="entry name" value="ZF_RING_2"/>
    <property type="match status" value="1"/>
</dbReference>
<dbReference type="InterPro" id="IPR013083">
    <property type="entry name" value="Znf_RING/FYVE/PHD"/>
</dbReference>
<feature type="transmembrane region" description="Helical" evidence="13">
    <location>
        <begin position="78"/>
        <end position="101"/>
    </location>
</feature>
<dbReference type="InterPro" id="IPR057992">
    <property type="entry name" value="TPR_SYVN1_N"/>
</dbReference>
<gene>
    <name evidence="15" type="ORF">CEUR00632_LOCUS20865</name>
</gene>
<dbReference type="SMART" id="SM00184">
    <property type="entry name" value="RING"/>
    <property type="match status" value="1"/>
</dbReference>
<evidence type="ECO:0000313" key="15">
    <source>
        <dbReference type="EMBL" id="CAD8310785.1"/>
    </source>
</evidence>
<keyword evidence="5" id="KW-0479">Metal-binding</keyword>
<comment type="pathway">
    <text evidence="2">Protein modification; protein ubiquitination.</text>
</comment>
<proteinExistence type="predicted"/>
<evidence type="ECO:0000256" key="6">
    <source>
        <dbReference type="ARBA" id="ARBA00022771"/>
    </source>
</evidence>
<feature type="transmembrane region" description="Helical" evidence="13">
    <location>
        <begin position="135"/>
        <end position="155"/>
    </location>
</feature>
<evidence type="ECO:0000256" key="4">
    <source>
        <dbReference type="ARBA" id="ARBA00022692"/>
    </source>
</evidence>
<protein>
    <recommendedName>
        <fullName evidence="14">RING-type domain-containing protein</fullName>
    </recommendedName>
</protein>
<accession>A0A7R9W0Y7</accession>
<dbReference type="GO" id="GO:0061630">
    <property type="term" value="F:ubiquitin protein ligase activity"/>
    <property type="evidence" value="ECO:0007669"/>
    <property type="project" value="TreeGrafter"/>
</dbReference>
<evidence type="ECO:0000256" key="12">
    <source>
        <dbReference type="SAM" id="MobiDB-lite"/>
    </source>
</evidence>
<evidence type="ECO:0000256" key="3">
    <source>
        <dbReference type="ARBA" id="ARBA00022679"/>
    </source>
</evidence>
<dbReference type="SUPFAM" id="SSF57850">
    <property type="entry name" value="RING/U-box"/>
    <property type="match status" value="1"/>
</dbReference>
<feature type="domain" description="RING-type" evidence="14">
    <location>
        <begin position="361"/>
        <end position="403"/>
    </location>
</feature>
<feature type="region of interest" description="Disordered" evidence="12">
    <location>
        <begin position="670"/>
        <end position="779"/>
    </location>
</feature>